<organism evidence="2 3">
    <name type="scientific">Phytopseudomonas punonensis</name>
    <dbReference type="NCBI Taxonomy" id="1220495"/>
    <lineage>
        <taxon>Bacteria</taxon>
        <taxon>Pseudomonadati</taxon>
        <taxon>Pseudomonadota</taxon>
        <taxon>Gammaproteobacteria</taxon>
        <taxon>Pseudomonadales</taxon>
        <taxon>Pseudomonadaceae</taxon>
        <taxon>Phytopseudomonas</taxon>
    </lineage>
</organism>
<evidence type="ECO:0000256" key="1">
    <source>
        <dbReference type="SAM" id="Phobius"/>
    </source>
</evidence>
<gene>
    <name evidence="2" type="ORF">SAMN05216288_2386</name>
</gene>
<dbReference type="Proteomes" id="UP000184305">
    <property type="component" value="Unassembled WGS sequence"/>
</dbReference>
<proteinExistence type="predicted"/>
<evidence type="ECO:0008006" key="4">
    <source>
        <dbReference type="Google" id="ProtNLM"/>
    </source>
</evidence>
<dbReference type="EMBL" id="FRBQ01000002">
    <property type="protein sequence ID" value="SHL76037.1"/>
    <property type="molecule type" value="Genomic_DNA"/>
</dbReference>
<feature type="transmembrane region" description="Helical" evidence="1">
    <location>
        <begin position="164"/>
        <end position="185"/>
    </location>
</feature>
<keyword evidence="1" id="KW-1133">Transmembrane helix</keyword>
<keyword evidence="3" id="KW-1185">Reference proteome</keyword>
<feature type="transmembrane region" description="Helical" evidence="1">
    <location>
        <begin position="95"/>
        <end position="114"/>
    </location>
</feature>
<accession>A0A1M7D9E4</accession>
<keyword evidence="1" id="KW-0472">Membrane</keyword>
<keyword evidence="1" id="KW-0812">Transmembrane</keyword>
<sequence>MDNLYQTPSAELLIEERPRNLFFVTSLNKLFTLYFATLGLYSIYWVYKQWDTQRAAMRPKKISPAARSIFQIFFIHSLCRLIAKQLQAKGLEEWKYAGVAWAYIALIFVSNGLSRFDGHLGVPLELMLLLVGTILPAWPLSIIQAKANLVSGDTEGSSNSRFSIANYLCMVPGVLLWLLVFIGYFL</sequence>
<feature type="transmembrane region" description="Helical" evidence="1">
    <location>
        <begin position="21"/>
        <end position="45"/>
    </location>
</feature>
<reference evidence="3" key="1">
    <citation type="submission" date="2016-11" db="EMBL/GenBank/DDBJ databases">
        <authorList>
            <person name="Varghese N."/>
            <person name="Submissions S."/>
        </authorList>
    </citation>
    <scope>NUCLEOTIDE SEQUENCE [LARGE SCALE GENOMIC DNA]</scope>
    <source>
        <strain evidence="3">CECT 8089</strain>
    </source>
</reference>
<evidence type="ECO:0000313" key="2">
    <source>
        <dbReference type="EMBL" id="SHL76037.1"/>
    </source>
</evidence>
<evidence type="ECO:0000313" key="3">
    <source>
        <dbReference type="Proteomes" id="UP000184305"/>
    </source>
</evidence>
<feature type="transmembrane region" description="Helical" evidence="1">
    <location>
        <begin position="126"/>
        <end position="143"/>
    </location>
</feature>
<protein>
    <recommendedName>
        <fullName evidence="4">MFS transporter permease</fullName>
    </recommendedName>
</protein>
<dbReference type="AlphaFoldDB" id="A0A1M7D9E4"/>
<name>A0A1M7D9E4_9GAMM</name>
<dbReference type="OrthoDB" id="8750132at2"/>
<dbReference type="RefSeq" id="WP_073264522.1">
    <property type="nucleotide sequence ID" value="NZ_FRBQ01000002.1"/>
</dbReference>